<feature type="compositionally biased region" description="Polar residues" evidence="1">
    <location>
        <begin position="132"/>
        <end position="142"/>
    </location>
</feature>
<sequence length="248" mass="26588">MSTILADTSTPPRRRRSFSPKFSSIFRKSRRSSTAPESPAEPLNQPSARGASKDKSSEKLGATGSRLSIVSEAEEDVDDFDVRSIVVTPSDTAPIASPLVRRRSSASGAVRVESSTTAATMAGATGTAQGTRVSSGRSSNDSVVVEGIDPSSEGTSSDAECLQATHAGLDRNSSQESSSEDNLGTRNLGDGFTFNRHSTRMQSLVHHREGHTGDRGTFNASRSVRHRRRKSRNIEDTLVRCTARVAMY</sequence>
<evidence type="ECO:0000313" key="3">
    <source>
        <dbReference type="Proteomes" id="UP000007799"/>
    </source>
</evidence>
<evidence type="ECO:0000313" key="2">
    <source>
        <dbReference type="EMBL" id="EGD79789.1"/>
    </source>
</evidence>
<dbReference type="RefSeq" id="XP_004988738.1">
    <property type="nucleotide sequence ID" value="XM_004988681.1"/>
</dbReference>
<protein>
    <submittedName>
        <fullName evidence="2">Uncharacterized protein</fullName>
    </submittedName>
</protein>
<dbReference type="EMBL" id="GL832988">
    <property type="protein sequence ID" value="EGD79789.1"/>
    <property type="molecule type" value="Genomic_DNA"/>
</dbReference>
<organism evidence="3">
    <name type="scientific">Salpingoeca rosetta (strain ATCC 50818 / BSB-021)</name>
    <dbReference type="NCBI Taxonomy" id="946362"/>
    <lineage>
        <taxon>Eukaryota</taxon>
        <taxon>Choanoflagellata</taxon>
        <taxon>Craspedida</taxon>
        <taxon>Salpingoecidae</taxon>
        <taxon>Salpingoeca</taxon>
    </lineage>
</organism>
<evidence type="ECO:0000256" key="1">
    <source>
        <dbReference type="SAM" id="MobiDB-lite"/>
    </source>
</evidence>
<name>F2UQC1_SALR5</name>
<feature type="compositionally biased region" description="Polar residues" evidence="1">
    <location>
        <begin position="171"/>
        <end position="185"/>
    </location>
</feature>
<feature type="region of interest" description="Disordered" evidence="1">
    <location>
        <begin position="1"/>
        <end position="80"/>
    </location>
</feature>
<accession>F2UQC1</accession>
<dbReference type="GeneID" id="16069276"/>
<dbReference type="InParanoid" id="F2UQC1"/>
<keyword evidence="3" id="KW-1185">Reference proteome</keyword>
<feature type="region of interest" description="Disordered" evidence="1">
    <location>
        <begin position="97"/>
        <end position="193"/>
    </location>
</feature>
<proteinExistence type="predicted"/>
<gene>
    <name evidence="2" type="ORF">PTSG_10774</name>
</gene>
<feature type="compositionally biased region" description="Low complexity" evidence="1">
    <location>
        <begin position="105"/>
        <end position="131"/>
    </location>
</feature>
<dbReference type="Proteomes" id="UP000007799">
    <property type="component" value="Unassembled WGS sequence"/>
</dbReference>
<reference evidence="2" key="1">
    <citation type="submission" date="2009-08" db="EMBL/GenBank/DDBJ databases">
        <title>Annotation of Salpingoeca rosetta.</title>
        <authorList>
            <consortium name="The Broad Institute Genome Sequencing Platform"/>
            <person name="Russ C."/>
            <person name="Cuomo C."/>
            <person name="Burger G."/>
            <person name="Gray M.W."/>
            <person name="Holland P.W.H."/>
            <person name="King N."/>
            <person name="Lang F.B.F."/>
            <person name="Roger A.J."/>
            <person name="Ruiz-Trillo I."/>
            <person name="Young S.K."/>
            <person name="Zeng Q."/>
            <person name="Gargeya S."/>
            <person name="Alvarado L."/>
            <person name="Berlin A."/>
            <person name="Chapman S.B."/>
            <person name="Chen Z."/>
            <person name="Freedman E."/>
            <person name="Gellesch M."/>
            <person name="Goldberg J."/>
            <person name="Griggs A."/>
            <person name="Gujja S."/>
            <person name="Heilman E."/>
            <person name="Heiman D."/>
            <person name="Howarth C."/>
            <person name="Mehta T."/>
            <person name="Neiman D."/>
            <person name="Pearson M."/>
            <person name="Roberts A."/>
            <person name="Saif S."/>
            <person name="Shea T."/>
            <person name="Shenoy N."/>
            <person name="Sisk P."/>
            <person name="Stolte C."/>
            <person name="Sykes S."/>
            <person name="White J."/>
            <person name="Yandava C."/>
            <person name="Haas B."/>
            <person name="Nusbaum C."/>
            <person name="Birren B."/>
        </authorList>
    </citation>
    <scope>NUCLEOTIDE SEQUENCE [LARGE SCALE GENOMIC DNA]</scope>
    <source>
        <strain evidence="2">ATCC 50818</strain>
    </source>
</reference>
<dbReference type="KEGG" id="sre:PTSG_10774"/>
<dbReference type="AlphaFoldDB" id="F2UQC1"/>
<feature type="region of interest" description="Disordered" evidence="1">
    <location>
        <begin position="206"/>
        <end position="231"/>
    </location>
</feature>